<feature type="domain" description="DinB-like" evidence="6">
    <location>
        <begin position="24"/>
        <end position="160"/>
    </location>
</feature>
<dbReference type="AlphaFoldDB" id="A0A4V2SQ66"/>
<comment type="caution">
    <text evidence="7">The sequence shown here is derived from an EMBL/GenBank/DDBJ whole genome shotgun (WGS) entry which is preliminary data.</text>
</comment>
<organism evidence="7 8">
    <name type="scientific">Rhodothalassium salexigens DSM 2132</name>
    <dbReference type="NCBI Taxonomy" id="1188247"/>
    <lineage>
        <taxon>Bacteria</taxon>
        <taxon>Pseudomonadati</taxon>
        <taxon>Pseudomonadota</taxon>
        <taxon>Alphaproteobacteria</taxon>
        <taxon>Rhodothalassiales</taxon>
        <taxon>Rhodothalassiaceae</taxon>
        <taxon>Rhodothalassium</taxon>
    </lineage>
</organism>
<dbReference type="InterPro" id="IPR034660">
    <property type="entry name" value="DinB/YfiT-like"/>
</dbReference>
<dbReference type="PANTHER" id="PTHR23150">
    <property type="entry name" value="SULFATASE MODIFYING FACTOR 1, 2"/>
    <property type="match status" value="1"/>
</dbReference>
<dbReference type="PANTHER" id="PTHR23150:SF36">
    <property type="entry name" value="HERCYNINE OXYGENASE"/>
    <property type="match status" value="1"/>
</dbReference>
<comment type="pathway">
    <text evidence="3">Amino-acid biosynthesis; ergothioneine biosynthesis.</text>
</comment>
<dbReference type="InterPro" id="IPR005532">
    <property type="entry name" value="SUMF_dom"/>
</dbReference>
<dbReference type="NCBIfam" id="TIGR03440">
    <property type="entry name" value="egtB_TIGR03440"/>
    <property type="match status" value="1"/>
</dbReference>
<evidence type="ECO:0000256" key="1">
    <source>
        <dbReference type="ARBA" id="ARBA00023002"/>
    </source>
</evidence>
<keyword evidence="2" id="KW-0408">Iron</keyword>
<sequence length="440" mass="49130">MPTRQPELRVSPDLAAAECLSDHFRTVRNRTEALAAPVSAEDAQVQSMPDVSPTKWHLAHTSWFFETFVLRDFDPGYDPADPRFAYLFNSYYDGEGDRQPRPHRGLITRPTLDEVRAYRARVTDRLTALLDAGDAREDWPQLAALVELGCHHEEQHQELILTDIKHVLAQNPFAPAYAAPYPKRVASAPDHRFVAFDGGAVDIGHAPDAPGFHYDNEGPRHTQMLTPFALGSRPITNGEYLAFIEDGGYQRPGPWLSDGWATVCAEGWRHPLYWRETGDGWQQFTLRGLQPINWDEPVCHLSFYEADAYASWAGARLPWEAELEVATAAARHDDANDLGSGRLHPAVAEDHGTGGSSGHGLAQLAGDVWEWTRSAYSPYPRFAPHAGTVGEYNGKFMCNQYVLRGGSCATPPGHWRPTYRNFFPAGARWQFSGLRLAKDL</sequence>
<dbReference type="InterPro" id="IPR017806">
    <property type="entry name" value="EgtB"/>
</dbReference>
<keyword evidence="8" id="KW-1185">Reference proteome</keyword>
<keyword evidence="1" id="KW-0560">Oxidoreductase</keyword>
<name>A0A4V2SQ66_RHOSA</name>
<dbReference type="Proteomes" id="UP000295399">
    <property type="component" value="Unassembled WGS sequence"/>
</dbReference>
<feature type="region of interest" description="Disordered" evidence="4">
    <location>
        <begin position="339"/>
        <end position="359"/>
    </location>
</feature>
<evidence type="ECO:0000259" key="6">
    <source>
        <dbReference type="Pfam" id="PF12867"/>
    </source>
</evidence>
<dbReference type="InterPro" id="IPR042095">
    <property type="entry name" value="SUMF_sf"/>
</dbReference>
<evidence type="ECO:0000313" key="7">
    <source>
        <dbReference type="EMBL" id="TCP37896.1"/>
    </source>
</evidence>
<evidence type="ECO:0000259" key="5">
    <source>
        <dbReference type="Pfam" id="PF03781"/>
    </source>
</evidence>
<evidence type="ECO:0000256" key="2">
    <source>
        <dbReference type="ARBA" id="ARBA00023004"/>
    </source>
</evidence>
<evidence type="ECO:0000256" key="3">
    <source>
        <dbReference type="ARBA" id="ARBA00037882"/>
    </source>
</evidence>
<dbReference type="EMBL" id="SLXO01000002">
    <property type="protein sequence ID" value="TCP37896.1"/>
    <property type="molecule type" value="Genomic_DNA"/>
</dbReference>
<dbReference type="Pfam" id="PF12867">
    <property type="entry name" value="DinB_2"/>
    <property type="match status" value="1"/>
</dbReference>
<gene>
    <name evidence="7" type="ORF">EV659_102304</name>
</gene>
<evidence type="ECO:0000256" key="4">
    <source>
        <dbReference type="SAM" id="MobiDB-lite"/>
    </source>
</evidence>
<dbReference type="Gene3D" id="3.90.1580.10">
    <property type="entry name" value="paralog of FGE (formylglycine-generating enzyme)"/>
    <property type="match status" value="1"/>
</dbReference>
<proteinExistence type="predicted"/>
<evidence type="ECO:0000313" key="8">
    <source>
        <dbReference type="Proteomes" id="UP000295399"/>
    </source>
</evidence>
<dbReference type="SUPFAM" id="SSF109854">
    <property type="entry name" value="DinB/YfiT-like putative metalloenzymes"/>
    <property type="match status" value="1"/>
</dbReference>
<accession>A0A4V2SQ66</accession>
<dbReference type="SUPFAM" id="SSF56436">
    <property type="entry name" value="C-type lectin-like"/>
    <property type="match status" value="1"/>
</dbReference>
<dbReference type="Pfam" id="PF03781">
    <property type="entry name" value="FGE-sulfatase"/>
    <property type="match status" value="1"/>
</dbReference>
<dbReference type="InterPro" id="IPR051043">
    <property type="entry name" value="Sulfatase_Mod_Factor_Kinase"/>
</dbReference>
<protein>
    <submittedName>
        <fullName evidence="7">Ergothioneine biosynthesis protein EgtB</fullName>
    </submittedName>
</protein>
<feature type="domain" description="Sulfatase-modifying factor enzyme-like" evidence="5">
    <location>
        <begin position="193"/>
        <end position="438"/>
    </location>
</feature>
<dbReference type="RefSeq" id="WP_200287444.1">
    <property type="nucleotide sequence ID" value="NZ_JACIGF010000002.1"/>
</dbReference>
<dbReference type="GO" id="GO:0052699">
    <property type="term" value="P:ergothioneine biosynthetic process"/>
    <property type="evidence" value="ECO:0007669"/>
    <property type="project" value="InterPro"/>
</dbReference>
<reference evidence="7 8" key="1">
    <citation type="submission" date="2019-03" db="EMBL/GenBank/DDBJ databases">
        <title>Genomic Encyclopedia of Type Strains, Phase IV (KMG-IV): sequencing the most valuable type-strain genomes for metagenomic binning, comparative biology and taxonomic classification.</title>
        <authorList>
            <person name="Goeker M."/>
        </authorList>
    </citation>
    <scope>NUCLEOTIDE SEQUENCE [LARGE SCALE GENOMIC DNA]</scope>
    <source>
        <strain evidence="7 8">DSM 2132</strain>
    </source>
</reference>
<dbReference type="InParanoid" id="A0A4V2SQ66"/>
<dbReference type="InterPro" id="IPR024775">
    <property type="entry name" value="DinB-like"/>
</dbReference>
<dbReference type="InterPro" id="IPR016187">
    <property type="entry name" value="CTDL_fold"/>
</dbReference>